<evidence type="ECO:0000313" key="1">
    <source>
        <dbReference type="EMBL" id="MDQ9171378.1"/>
    </source>
</evidence>
<dbReference type="Pfam" id="PF11249">
    <property type="entry name" value="DUF3047"/>
    <property type="match status" value="1"/>
</dbReference>
<sequence length="282" mass="31297">MGIGFRSFDYTHAIAGNFGLSIMTRLFSLLLITLLVAGCAHSPKSNTPPLSETKKLKNNRAIATFSQNPVGGLPENWEPLVIHRNKKQTHYQLVRESNKTVVHASAHGASSGLMQHVSIDPLVKPWLSWQWRIGSLIESADNYQRHAEDSPARIILGFDGDKDNMPFADQILFETAKVITGHDFPYATLMYVWENKAPVGTVIDSTRTSRIKMIVVASGPEGVGEWRYFSRNIAEDFEKAFGEKPGRLVGVGIMTDTDNTGEAVDAWYGDLRLLNKPSLAQK</sequence>
<accession>A0ABU1BQT3</accession>
<protein>
    <submittedName>
        <fullName evidence="1">DUF3047 domain-containing protein</fullName>
    </submittedName>
</protein>
<name>A0ABU1BQT3_9BURK</name>
<comment type="caution">
    <text evidence="1">The sequence shown here is derived from an EMBL/GenBank/DDBJ whole genome shotgun (WGS) entry which is preliminary data.</text>
</comment>
<reference evidence="1 2" key="1">
    <citation type="submission" date="2023-08" db="EMBL/GenBank/DDBJ databases">
        <title>Oxalobacteraceae gen .nov., isolated from river sludge outside the plant.</title>
        <authorList>
            <person name="Zhao S.Y."/>
        </authorList>
    </citation>
    <scope>NUCLEOTIDE SEQUENCE [LARGE SCALE GENOMIC DNA]</scope>
    <source>
        <strain evidence="1 2">R-40</strain>
    </source>
</reference>
<gene>
    <name evidence="1" type="ORF">Q8A64_13270</name>
</gene>
<dbReference type="Proteomes" id="UP001225596">
    <property type="component" value="Unassembled WGS sequence"/>
</dbReference>
<evidence type="ECO:0000313" key="2">
    <source>
        <dbReference type="Proteomes" id="UP001225596"/>
    </source>
</evidence>
<dbReference type="RefSeq" id="WP_338437313.1">
    <property type="nucleotide sequence ID" value="NZ_JAUYVH010000008.1"/>
</dbReference>
<organism evidence="1 2">
    <name type="scientific">Keguizhuia sedimenti</name>
    <dbReference type="NCBI Taxonomy" id="3064264"/>
    <lineage>
        <taxon>Bacteria</taxon>
        <taxon>Pseudomonadati</taxon>
        <taxon>Pseudomonadota</taxon>
        <taxon>Betaproteobacteria</taxon>
        <taxon>Burkholderiales</taxon>
        <taxon>Oxalobacteraceae</taxon>
        <taxon>Keguizhuia</taxon>
    </lineage>
</organism>
<proteinExistence type="predicted"/>
<keyword evidence="2" id="KW-1185">Reference proteome</keyword>
<dbReference type="InterPro" id="IPR021409">
    <property type="entry name" value="DUF3047"/>
</dbReference>
<dbReference type="EMBL" id="JAUYVH010000008">
    <property type="protein sequence ID" value="MDQ9171378.1"/>
    <property type="molecule type" value="Genomic_DNA"/>
</dbReference>